<evidence type="ECO:0000256" key="5">
    <source>
        <dbReference type="ARBA" id="ARBA00023136"/>
    </source>
</evidence>
<comment type="similarity">
    <text evidence="2">Belongs to the autoinducer-2 exporter (AI-2E) (TC 2.A.86) family.</text>
</comment>
<sequence length="158" mass="17424">MKNNIIKEFIEKTGIGFKQLIKAMIFSSLINFLVLLFGLKIANIPHYILISLVISIIDLLPVIGAGIVLIPWSVVAFFNGDTKLVLILLLLFIITFILKQILEPIILGKSVGLKPMYSLIITIICMVVFTPAIGALVGAIVSVIVSVLMDLKKELYEE</sequence>
<dbReference type="PANTHER" id="PTHR21716:SF68">
    <property type="entry name" value="TRANSPORT PROTEIN YTVI-RELATED"/>
    <property type="match status" value="1"/>
</dbReference>
<name>A0ABV2J6V9_9FIRM</name>
<dbReference type="RefSeq" id="WP_354366354.1">
    <property type="nucleotide sequence ID" value="NZ_JBEPMA010000001.1"/>
</dbReference>
<evidence type="ECO:0000256" key="3">
    <source>
        <dbReference type="ARBA" id="ARBA00022692"/>
    </source>
</evidence>
<evidence type="ECO:0000313" key="7">
    <source>
        <dbReference type="EMBL" id="MET3616383.1"/>
    </source>
</evidence>
<comment type="caution">
    <text evidence="7">The sequence shown here is derived from an EMBL/GenBank/DDBJ whole genome shotgun (WGS) entry which is preliminary data.</text>
</comment>
<evidence type="ECO:0000313" key="8">
    <source>
        <dbReference type="Proteomes" id="UP001549162"/>
    </source>
</evidence>
<comment type="subcellular location">
    <subcellularLocation>
        <location evidence="1">Membrane</location>
        <topology evidence="1">Multi-pass membrane protein</topology>
    </subcellularLocation>
</comment>
<evidence type="ECO:0000256" key="2">
    <source>
        <dbReference type="ARBA" id="ARBA00009773"/>
    </source>
</evidence>
<keyword evidence="5 6" id="KW-0472">Membrane</keyword>
<dbReference type="Pfam" id="PF01594">
    <property type="entry name" value="AI-2E_transport"/>
    <property type="match status" value="1"/>
</dbReference>
<accession>A0ABV2J6V9</accession>
<feature type="transmembrane region" description="Helical" evidence="6">
    <location>
        <begin position="47"/>
        <end position="72"/>
    </location>
</feature>
<feature type="transmembrane region" description="Helical" evidence="6">
    <location>
        <begin position="84"/>
        <end position="107"/>
    </location>
</feature>
<dbReference type="InterPro" id="IPR002549">
    <property type="entry name" value="AI-2E-like"/>
</dbReference>
<dbReference type="EMBL" id="JBEPMA010000001">
    <property type="protein sequence ID" value="MET3616383.1"/>
    <property type="molecule type" value="Genomic_DNA"/>
</dbReference>
<dbReference type="PANTHER" id="PTHR21716">
    <property type="entry name" value="TRANSMEMBRANE PROTEIN"/>
    <property type="match status" value="1"/>
</dbReference>
<feature type="transmembrane region" description="Helical" evidence="6">
    <location>
        <begin position="20"/>
        <end position="41"/>
    </location>
</feature>
<feature type="transmembrane region" description="Helical" evidence="6">
    <location>
        <begin position="119"/>
        <end position="148"/>
    </location>
</feature>
<protein>
    <submittedName>
        <fullName evidence="7">PurR-regulated permease PerM</fullName>
    </submittedName>
</protein>
<gene>
    <name evidence="7" type="ORF">ABID14_000003</name>
</gene>
<proteinExistence type="inferred from homology"/>
<keyword evidence="8" id="KW-1185">Reference proteome</keyword>
<keyword evidence="4 6" id="KW-1133">Transmembrane helix</keyword>
<reference evidence="7 8" key="1">
    <citation type="submission" date="2024-06" db="EMBL/GenBank/DDBJ databases">
        <title>Genomic Encyclopedia of Type Strains, Phase IV (KMG-IV): sequencing the most valuable type-strain genomes for metagenomic binning, comparative biology and taxonomic classification.</title>
        <authorList>
            <person name="Goeker M."/>
        </authorList>
    </citation>
    <scope>NUCLEOTIDE SEQUENCE [LARGE SCALE GENOMIC DNA]</scope>
    <source>
        <strain evidence="7 8">DSM 21460</strain>
    </source>
</reference>
<dbReference type="Proteomes" id="UP001549162">
    <property type="component" value="Unassembled WGS sequence"/>
</dbReference>
<keyword evidence="3 6" id="KW-0812">Transmembrane</keyword>
<evidence type="ECO:0000256" key="1">
    <source>
        <dbReference type="ARBA" id="ARBA00004141"/>
    </source>
</evidence>
<organism evidence="7 8">
    <name type="scientific">Peptoniphilus olsenii</name>
    <dbReference type="NCBI Taxonomy" id="411570"/>
    <lineage>
        <taxon>Bacteria</taxon>
        <taxon>Bacillati</taxon>
        <taxon>Bacillota</taxon>
        <taxon>Tissierellia</taxon>
        <taxon>Tissierellales</taxon>
        <taxon>Peptoniphilaceae</taxon>
        <taxon>Peptoniphilus</taxon>
    </lineage>
</organism>
<evidence type="ECO:0000256" key="6">
    <source>
        <dbReference type="SAM" id="Phobius"/>
    </source>
</evidence>
<evidence type="ECO:0000256" key="4">
    <source>
        <dbReference type="ARBA" id="ARBA00022989"/>
    </source>
</evidence>